<organism evidence="2 3">
    <name type="scientific">Candidatus Giovannonibacteria bacterium RIFCSPHIGHO2_02_FULL_46_20</name>
    <dbReference type="NCBI Taxonomy" id="1798338"/>
    <lineage>
        <taxon>Bacteria</taxon>
        <taxon>Candidatus Giovannoniibacteriota</taxon>
    </lineage>
</organism>
<evidence type="ECO:0000259" key="1">
    <source>
        <dbReference type="Pfam" id="PF21926"/>
    </source>
</evidence>
<dbReference type="InterPro" id="IPR016181">
    <property type="entry name" value="Acyl_CoA_acyltransferase"/>
</dbReference>
<comment type="caution">
    <text evidence="2">The sequence shown here is derived from an EMBL/GenBank/DDBJ whole genome shotgun (WGS) entry which is preliminary data.</text>
</comment>
<dbReference type="InterPro" id="IPR054597">
    <property type="entry name" value="FeeM_cat"/>
</dbReference>
<dbReference type="Pfam" id="PF21926">
    <property type="entry name" value="FeeM"/>
    <property type="match status" value="1"/>
</dbReference>
<sequence>MFFRLKLRFLRLFLRLLGYHSYQARRAEEKMLVFRNRWHIYRDEGYITEQQHPEKIFQDKHDPHSDLFFVVYGSKIIGSCRLVHDSKLGFPLELYANINMKNVLRDNMVEVSRLVIEKSHRGRAQKRYASFMLLSEIYLFARKNDIEYFIGTMNKKLSDSLAHFGAEMKKLDELPLQDKHREAREEIKGYYERVKEVYPYIVTIRSIGTKAKT</sequence>
<evidence type="ECO:0000313" key="3">
    <source>
        <dbReference type="Proteomes" id="UP000178406"/>
    </source>
</evidence>
<dbReference type="STRING" id="1798338.A3J56_00350"/>
<dbReference type="AlphaFoldDB" id="A0A1F5WE82"/>
<name>A0A1F5WE82_9BACT</name>
<feature type="domain" description="N-acyl amino acid synthase FeeM catalytic core" evidence="1">
    <location>
        <begin position="34"/>
        <end position="156"/>
    </location>
</feature>
<dbReference type="Proteomes" id="UP000178406">
    <property type="component" value="Unassembled WGS sequence"/>
</dbReference>
<dbReference type="SUPFAM" id="SSF55729">
    <property type="entry name" value="Acyl-CoA N-acyltransferases (Nat)"/>
    <property type="match status" value="1"/>
</dbReference>
<protein>
    <recommendedName>
        <fullName evidence="1">N-acyl amino acid synthase FeeM catalytic core domain-containing protein</fullName>
    </recommendedName>
</protein>
<accession>A0A1F5WE82</accession>
<evidence type="ECO:0000313" key="2">
    <source>
        <dbReference type="EMBL" id="OGF73591.1"/>
    </source>
</evidence>
<dbReference type="EMBL" id="MFHQ01000040">
    <property type="protein sequence ID" value="OGF73591.1"/>
    <property type="molecule type" value="Genomic_DNA"/>
</dbReference>
<dbReference type="Gene3D" id="3.40.630.30">
    <property type="match status" value="1"/>
</dbReference>
<reference evidence="2 3" key="1">
    <citation type="journal article" date="2016" name="Nat. Commun.">
        <title>Thousands of microbial genomes shed light on interconnected biogeochemical processes in an aquifer system.</title>
        <authorList>
            <person name="Anantharaman K."/>
            <person name="Brown C.T."/>
            <person name="Hug L.A."/>
            <person name="Sharon I."/>
            <person name="Castelle C.J."/>
            <person name="Probst A.J."/>
            <person name="Thomas B.C."/>
            <person name="Singh A."/>
            <person name="Wilkins M.J."/>
            <person name="Karaoz U."/>
            <person name="Brodie E.L."/>
            <person name="Williams K.H."/>
            <person name="Hubbard S.S."/>
            <person name="Banfield J.F."/>
        </authorList>
    </citation>
    <scope>NUCLEOTIDE SEQUENCE [LARGE SCALE GENOMIC DNA]</scope>
</reference>
<proteinExistence type="predicted"/>
<gene>
    <name evidence="2" type="ORF">A3J56_00350</name>
</gene>